<protein>
    <submittedName>
        <fullName evidence="1">Uncharacterized protein</fullName>
    </submittedName>
</protein>
<comment type="caution">
    <text evidence="1">The sequence shown here is derived from an EMBL/GenBank/DDBJ whole genome shotgun (WGS) entry which is preliminary data.</text>
</comment>
<organism evidence="1 2">
    <name type="scientific">Venturia inaequalis</name>
    <name type="common">Apple scab fungus</name>
    <dbReference type="NCBI Taxonomy" id="5025"/>
    <lineage>
        <taxon>Eukaryota</taxon>
        <taxon>Fungi</taxon>
        <taxon>Dikarya</taxon>
        <taxon>Ascomycota</taxon>
        <taxon>Pezizomycotina</taxon>
        <taxon>Dothideomycetes</taxon>
        <taxon>Pleosporomycetidae</taxon>
        <taxon>Venturiales</taxon>
        <taxon>Venturiaceae</taxon>
        <taxon>Venturia</taxon>
    </lineage>
</organism>
<evidence type="ECO:0000313" key="1">
    <source>
        <dbReference type="EMBL" id="KAE9982886.1"/>
    </source>
</evidence>
<dbReference type="EMBL" id="WNWR01000330">
    <property type="protein sequence ID" value="KAE9982886.1"/>
    <property type="molecule type" value="Genomic_DNA"/>
</dbReference>
<dbReference type="AlphaFoldDB" id="A0A8H3Z818"/>
<proteinExistence type="predicted"/>
<gene>
    <name evidence="1" type="ORF">EG327_005725</name>
</gene>
<reference evidence="1 2" key="1">
    <citation type="submission" date="2019-07" db="EMBL/GenBank/DDBJ databases">
        <title>Venturia inaequalis Genome Resource.</title>
        <authorList>
            <person name="Lichtner F.J."/>
        </authorList>
    </citation>
    <scope>NUCLEOTIDE SEQUENCE [LARGE SCALE GENOMIC DNA]</scope>
    <source>
        <strain evidence="1 2">DMI_063113</strain>
    </source>
</reference>
<sequence length="526" mass="59664">MGNLSSHETVETLREYQDPYNFESYDDWVAPISNDEQFLRKWNRLVLKKLELADNDAFCHVFGNVARENGENGYWSEQTFIKFFANKTKRLHTTMQEAKLWYDLVLRLGSYPYISNPPPGRHPQLDFLTFKCGLMALSGRLTGTTPIASGFKFGGTAGRKRRRILFVALQEDVREPLTPEDEMTKTRTEEDDEDLDDVIKLFGEYRWEGPNPCLTYQGPMIPHRTAFRSSRSVPNGMVKVERIWQLLERLLMVKLWCFGIDLEAPTVKALDWSGVIEVVMASGGIDPSTPRGYVQWPEFDRMFATIPRASESLGPLFKSFISPSPNNAIDTTATTQKQNAFISHHLTHPPGTILTLPILAQILSSTWSHSLYTTPPLNAPSLATHKLEYTGPLSTFESFLSQLPPSTRTRKQTLIMIEGATLTTNKPFTGGIYLNNNLDEFTTSFVFQTRPINRSFAADREPGEPEHAERMSFCRDKGMLETVMRGGRFGALRWEWGGDRDGDEVGNEEFSVGVIEYISFGRGIRV</sequence>
<evidence type="ECO:0000313" key="2">
    <source>
        <dbReference type="Proteomes" id="UP000490939"/>
    </source>
</evidence>
<keyword evidence="2" id="KW-1185">Reference proteome</keyword>
<name>A0A8H3Z818_VENIN</name>
<accession>A0A8H3Z818</accession>
<dbReference type="Proteomes" id="UP000490939">
    <property type="component" value="Unassembled WGS sequence"/>
</dbReference>